<evidence type="ECO:0000313" key="1">
    <source>
        <dbReference type="Proteomes" id="UP000492821"/>
    </source>
</evidence>
<reference evidence="2" key="2">
    <citation type="submission" date="2020-10" db="UniProtKB">
        <authorList>
            <consortium name="WormBaseParasite"/>
        </authorList>
    </citation>
    <scope>IDENTIFICATION</scope>
</reference>
<accession>A0A7E4URN5</accession>
<organism evidence="1 2">
    <name type="scientific">Panagrellus redivivus</name>
    <name type="common">Microworm</name>
    <dbReference type="NCBI Taxonomy" id="6233"/>
    <lineage>
        <taxon>Eukaryota</taxon>
        <taxon>Metazoa</taxon>
        <taxon>Ecdysozoa</taxon>
        <taxon>Nematoda</taxon>
        <taxon>Chromadorea</taxon>
        <taxon>Rhabditida</taxon>
        <taxon>Tylenchina</taxon>
        <taxon>Panagrolaimomorpha</taxon>
        <taxon>Panagrolaimoidea</taxon>
        <taxon>Panagrolaimidae</taxon>
        <taxon>Panagrellus</taxon>
    </lineage>
</organism>
<keyword evidence="1" id="KW-1185">Reference proteome</keyword>
<proteinExistence type="predicted"/>
<dbReference type="Proteomes" id="UP000492821">
    <property type="component" value="Unassembled WGS sequence"/>
</dbReference>
<sequence>MDLTSVSTSETCTFCKGCHNSNRCCVYKTAASRQQRLKEQHRCNRCLGYGHNSNCTISTFCRYCNKRSHHELVCNLNAKNEDWCTLCDTHFNSNECQVYETHSKRAKRVTLLKLCKLCLTHHGVHRSCSRYDPCAYCDQQNHHKVLCRQNPYLKENRDHILSFVNCIFCSNHSDSGICPVVRDLETRKAIIKEQRRCEKCMRRHPTENCFYRNRCKVCSSPEHHDVICPNDKTLTKRRDLLTFEDDDLPNFDIVFKDDGLKHDHLNSSSEDDGIGSCENSFDLPTVFAELSLKSDVSTTSP</sequence>
<dbReference type="WBParaSite" id="Pan_g11957.t1">
    <property type="protein sequence ID" value="Pan_g11957.t1"/>
    <property type="gene ID" value="Pan_g11957"/>
</dbReference>
<dbReference type="AlphaFoldDB" id="A0A7E4URN5"/>
<protein>
    <submittedName>
        <fullName evidence="2">Copper-fist domain-containing protein</fullName>
    </submittedName>
</protein>
<evidence type="ECO:0000313" key="2">
    <source>
        <dbReference type="WBParaSite" id="Pan_g11957.t1"/>
    </source>
</evidence>
<reference evidence="1" key="1">
    <citation type="journal article" date="2013" name="Genetics">
        <title>The draft genome and transcriptome of Panagrellus redivivus are shaped by the harsh demands of a free-living lifestyle.</title>
        <authorList>
            <person name="Srinivasan J."/>
            <person name="Dillman A.R."/>
            <person name="Macchietto M.G."/>
            <person name="Heikkinen L."/>
            <person name="Lakso M."/>
            <person name="Fracchia K.M."/>
            <person name="Antoshechkin I."/>
            <person name="Mortazavi A."/>
            <person name="Wong G."/>
            <person name="Sternberg P.W."/>
        </authorList>
    </citation>
    <scope>NUCLEOTIDE SEQUENCE [LARGE SCALE GENOMIC DNA]</scope>
    <source>
        <strain evidence="1">MT8872</strain>
    </source>
</reference>
<name>A0A7E4URN5_PANRE</name>